<name>A0A848J4G5_9BACT</name>
<evidence type="ECO:0000313" key="1">
    <source>
        <dbReference type="EMBL" id="NMM49364.1"/>
    </source>
</evidence>
<dbReference type="PROSITE" id="PS51257">
    <property type="entry name" value="PROKAR_LIPOPROTEIN"/>
    <property type="match status" value="1"/>
</dbReference>
<dbReference type="EMBL" id="JABBNU010000008">
    <property type="protein sequence ID" value="NMM49364.1"/>
    <property type="molecule type" value="Genomic_DNA"/>
</dbReference>
<comment type="caution">
    <text evidence="1">The sequence shown here is derived from an EMBL/GenBank/DDBJ whole genome shotgun (WGS) entry which is preliminary data.</text>
</comment>
<sequence length="94" mass="10923">MRYIFLTLFTVLILTSCNIDSSSNGHPEPPLELGQVTLFNGLDNRPYVVVGYRDSYEGKTSKEWDEQEYVVFIYQDDEHKINEAVIHRNALIKK</sequence>
<organism evidence="1 2">
    <name type="scientific">Marinigracilibium pacificum</name>
    <dbReference type="NCBI Taxonomy" id="2729599"/>
    <lineage>
        <taxon>Bacteria</taxon>
        <taxon>Pseudomonadati</taxon>
        <taxon>Bacteroidota</taxon>
        <taxon>Cytophagia</taxon>
        <taxon>Cytophagales</taxon>
        <taxon>Flammeovirgaceae</taxon>
        <taxon>Marinigracilibium</taxon>
    </lineage>
</organism>
<accession>A0A848J4G5</accession>
<dbReference type="AlphaFoldDB" id="A0A848J4G5"/>
<dbReference type="Proteomes" id="UP000559010">
    <property type="component" value="Unassembled WGS sequence"/>
</dbReference>
<protein>
    <submittedName>
        <fullName evidence="1">Uncharacterized protein</fullName>
    </submittedName>
</protein>
<reference evidence="1 2" key="1">
    <citation type="submission" date="2020-04" db="EMBL/GenBank/DDBJ databases">
        <title>Flammeovirgaceae bacterium KN852 isolated from deep sea.</title>
        <authorList>
            <person name="Zhang D.-C."/>
        </authorList>
    </citation>
    <scope>NUCLEOTIDE SEQUENCE [LARGE SCALE GENOMIC DNA]</scope>
    <source>
        <strain evidence="1 2">KN852</strain>
    </source>
</reference>
<gene>
    <name evidence="1" type="ORF">HH304_13215</name>
</gene>
<proteinExistence type="predicted"/>
<evidence type="ECO:0000313" key="2">
    <source>
        <dbReference type="Proteomes" id="UP000559010"/>
    </source>
</evidence>
<dbReference type="RefSeq" id="WP_169682426.1">
    <property type="nucleotide sequence ID" value="NZ_JABBNU010000008.1"/>
</dbReference>
<keyword evidence="2" id="KW-1185">Reference proteome</keyword>